<comment type="caution">
    <text evidence="1">The sequence shown here is derived from an EMBL/GenBank/DDBJ whole genome shotgun (WGS) entry which is preliminary data.</text>
</comment>
<dbReference type="EMBL" id="NXGL01000036">
    <property type="protein sequence ID" value="PIM94964.1"/>
    <property type="molecule type" value="Genomic_DNA"/>
</dbReference>
<proteinExistence type="predicted"/>
<protein>
    <submittedName>
        <fullName evidence="1">Uncharacterized protein</fullName>
    </submittedName>
</protein>
<accession>A0ABX4MEQ8</accession>
<gene>
    <name evidence="1" type="ORF">MAGCAS_179</name>
</gene>
<evidence type="ECO:0000313" key="2">
    <source>
        <dbReference type="Proteomes" id="UP000229707"/>
    </source>
</evidence>
<evidence type="ECO:0000313" key="1">
    <source>
        <dbReference type="EMBL" id="PIM94964.1"/>
    </source>
</evidence>
<name>A0ABX4MEQ8_9HYPH</name>
<reference evidence="1" key="1">
    <citation type="submission" date="2017-09" db="EMBL/GenBank/DDBJ databases">
        <authorList>
            <person name="Campbell M.A."/>
            <person name="Lukasik P."/>
            <person name="Simon C."/>
            <person name="McCutcheon J.P."/>
        </authorList>
    </citation>
    <scope>NUCLEOTIDE SEQUENCE [LARGE SCALE GENOMIC DNA]</scope>
    <source>
        <strain evidence="1">MAGCAS</strain>
    </source>
</reference>
<dbReference type="Proteomes" id="UP000229707">
    <property type="component" value="Unassembled WGS sequence"/>
</dbReference>
<sequence length="207" mass="24535">MKYWTNKISSLNYNSEWLKTKLRNNVVLSSMYLDNLNTIVDKIELSVFSNCVVLGVCLNRCITKDIILKWYVRSTTDGIELLSFKSKIRGLIYEIFIDKYEFMKIRLNNLLYVGIFESSGIIINFDTKNLFKCLHETKVISSTMVINQVNLQQNLKYNLDNKVKDYVNQVNIVDDLTEQHEMMKKRLLIEVNMPKLIMKRWKIDINW</sequence>
<keyword evidence="2" id="KW-1185">Reference proteome</keyword>
<organism evidence="1 2">
    <name type="scientific">Candidatus Hodgkinia cicadicola</name>
    <dbReference type="NCBI Taxonomy" id="573658"/>
    <lineage>
        <taxon>Bacteria</taxon>
        <taxon>Pseudomonadati</taxon>
        <taxon>Pseudomonadota</taxon>
        <taxon>Alphaproteobacteria</taxon>
        <taxon>Hyphomicrobiales</taxon>
        <taxon>Candidatus Hodgkinia</taxon>
    </lineage>
</organism>